<reference evidence="2 3" key="1">
    <citation type="journal article" date="2019" name="Int. J. Syst. Evol. Microbiol.">
        <title>The Global Catalogue of Microorganisms (GCM) 10K type strain sequencing project: providing services to taxonomists for standard genome sequencing and annotation.</title>
        <authorList>
            <consortium name="The Broad Institute Genomics Platform"/>
            <consortium name="The Broad Institute Genome Sequencing Center for Infectious Disease"/>
            <person name="Wu L."/>
            <person name="Ma J."/>
        </authorList>
    </citation>
    <scope>NUCLEOTIDE SEQUENCE [LARGE SCALE GENOMIC DNA]</scope>
    <source>
        <strain evidence="2 3">WLHS5</strain>
    </source>
</reference>
<dbReference type="AlphaFoldDB" id="A0ABD5PIZ3"/>
<evidence type="ECO:0000313" key="2">
    <source>
        <dbReference type="EMBL" id="MFC4540460.1"/>
    </source>
</evidence>
<dbReference type="RefSeq" id="WP_250142503.1">
    <property type="nucleotide sequence ID" value="NZ_JALIQP010000007.1"/>
</dbReference>
<dbReference type="EMBL" id="JBHSFA010000001">
    <property type="protein sequence ID" value="MFC4540460.1"/>
    <property type="molecule type" value="Genomic_DNA"/>
</dbReference>
<feature type="region of interest" description="Disordered" evidence="1">
    <location>
        <begin position="98"/>
        <end position="123"/>
    </location>
</feature>
<evidence type="ECO:0000313" key="3">
    <source>
        <dbReference type="Proteomes" id="UP001595898"/>
    </source>
</evidence>
<proteinExistence type="predicted"/>
<evidence type="ECO:0000256" key="1">
    <source>
        <dbReference type="SAM" id="MobiDB-lite"/>
    </source>
</evidence>
<gene>
    <name evidence="2" type="ORF">ACFO5R_00765</name>
</gene>
<dbReference type="Proteomes" id="UP001595898">
    <property type="component" value="Unassembled WGS sequence"/>
</dbReference>
<sequence length="237" mass="27861">MAENYVEYKSGHFRQFKFREEDDKDYDSEDGCEVEPRKYWPITTRYIHVDYDNDEYDHDIQRSEEDFLNPVMTTLYDDVEYGDDVRFVDPVDYPEKSPAEFVEDRVEEQKEKIKDDDSLDDNEKEDYIDVLDDLTAAEQTALTLENVNVAGDPIRIEIETGEPIESFAEGNNLESQLSKFNEESQRREYTLTIGDQEIQVKGVKIEILGDVTKEEEEMITEVLREETEEEEELEESA</sequence>
<organism evidence="2 3">
    <name type="scientific">Halosolutus amylolyticus</name>
    <dbReference type="NCBI Taxonomy" id="2932267"/>
    <lineage>
        <taxon>Archaea</taxon>
        <taxon>Methanobacteriati</taxon>
        <taxon>Methanobacteriota</taxon>
        <taxon>Stenosarchaea group</taxon>
        <taxon>Halobacteria</taxon>
        <taxon>Halobacteriales</taxon>
        <taxon>Natrialbaceae</taxon>
        <taxon>Halosolutus</taxon>
    </lineage>
</organism>
<feature type="compositionally biased region" description="Basic and acidic residues" evidence="1">
    <location>
        <begin position="98"/>
        <end position="116"/>
    </location>
</feature>
<accession>A0ABD5PIZ3</accession>
<protein>
    <submittedName>
        <fullName evidence="2">Uncharacterized protein</fullName>
    </submittedName>
</protein>
<keyword evidence="3" id="KW-1185">Reference proteome</keyword>
<name>A0ABD5PIZ3_9EURY</name>
<comment type="caution">
    <text evidence="2">The sequence shown here is derived from an EMBL/GenBank/DDBJ whole genome shotgun (WGS) entry which is preliminary data.</text>
</comment>